<evidence type="ECO:0000313" key="5">
    <source>
        <dbReference type="EMBL" id="OAF56812.1"/>
    </source>
</evidence>
<feature type="domain" description="C2H2-type" evidence="4">
    <location>
        <begin position="87"/>
        <end position="117"/>
    </location>
</feature>
<dbReference type="EMBL" id="KV441402">
    <property type="protein sequence ID" value="OAF56812.1"/>
    <property type="molecule type" value="Genomic_DNA"/>
</dbReference>
<accession>A0A177A5P9</accession>
<proteinExistence type="predicted"/>
<dbReference type="AlphaFoldDB" id="A0A177A5P9"/>
<reference evidence="5" key="1">
    <citation type="submission" date="2016-03" db="EMBL/GenBank/DDBJ databases">
        <title>Updated assembly of Pseudogymnoascus destructans, the fungus causing white-nose syndrome of bats.</title>
        <authorList>
            <person name="Palmer J.M."/>
            <person name="Drees K.P."/>
            <person name="Foster J.T."/>
            <person name="Lindner D.L."/>
        </authorList>
    </citation>
    <scope>NUCLEOTIDE SEQUENCE [LARGE SCALE GENOMIC DNA]</scope>
    <source>
        <strain evidence="5">20631-21</strain>
    </source>
</reference>
<dbReference type="GO" id="GO:0008270">
    <property type="term" value="F:zinc ion binding"/>
    <property type="evidence" value="ECO:0007669"/>
    <property type="project" value="UniProtKB-KW"/>
</dbReference>
<feature type="compositionally biased region" description="Basic and acidic residues" evidence="2">
    <location>
        <begin position="1"/>
        <end position="17"/>
    </location>
</feature>
<keyword evidence="1" id="KW-0479">Metal-binding</keyword>
<keyword evidence="1" id="KW-0863">Zinc-finger</keyword>
<evidence type="ECO:0000256" key="2">
    <source>
        <dbReference type="SAM" id="MobiDB-lite"/>
    </source>
</evidence>
<feature type="region of interest" description="Disordered" evidence="2">
    <location>
        <begin position="1"/>
        <end position="43"/>
    </location>
</feature>
<name>A0A177A5P9_9PEZI</name>
<protein>
    <recommendedName>
        <fullName evidence="4">C2H2-type domain-containing protein</fullName>
    </recommendedName>
</protein>
<evidence type="ECO:0000256" key="3">
    <source>
        <dbReference type="SAM" id="Phobius"/>
    </source>
</evidence>
<dbReference type="GeneID" id="36290004"/>
<feature type="transmembrane region" description="Helical" evidence="3">
    <location>
        <begin position="212"/>
        <end position="229"/>
    </location>
</feature>
<evidence type="ECO:0000256" key="1">
    <source>
        <dbReference type="PROSITE-ProRule" id="PRU00042"/>
    </source>
</evidence>
<sequence>MLRTEHSRLFLQQDHHPIGLPPPTQKHTSTIHSPPSNLPEFPQAPILLSKKKGEQTMPPQTSCAPCTLTFPTRLALRSHIRRSESHPECDPCHRSFLNDHALATHLAQSRFHNNPAPPTTAGSARMGRRPRHRRRSDRGKVHAEEGGECCDEKLTPSRRELRVPQHKILIWARYPFRRTPRRILPPGHVRALPRPVSAKRLVSAVVRKGPRYLLMLLVMLLVVVGVRGYCERFGCGYVN</sequence>
<dbReference type="Proteomes" id="UP000077154">
    <property type="component" value="Unassembled WGS sequence"/>
</dbReference>
<dbReference type="InterPro" id="IPR013087">
    <property type="entry name" value="Znf_C2H2_type"/>
</dbReference>
<feature type="compositionally biased region" description="Polar residues" evidence="2">
    <location>
        <begin position="25"/>
        <end position="35"/>
    </location>
</feature>
<evidence type="ECO:0000259" key="4">
    <source>
        <dbReference type="PROSITE" id="PS50157"/>
    </source>
</evidence>
<feature type="compositionally biased region" description="Basic and acidic residues" evidence="2">
    <location>
        <begin position="138"/>
        <end position="149"/>
    </location>
</feature>
<feature type="compositionally biased region" description="Basic residues" evidence="2">
    <location>
        <begin position="126"/>
        <end position="137"/>
    </location>
</feature>
<dbReference type="RefSeq" id="XP_024322103.1">
    <property type="nucleotide sequence ID" value="XM_024470534.1"/>
</dbReference>
<keyword evidence="1" id="KW-0862">Zinc</keyword>
<organism evidence="5">
    <name type="scientific">Pseudogymnoascus destructans</name>
    <dbReference type="NCBI Taxonomy" id="655981"/>
    <lineage>
        <taxon>Eukaryota</taxon>
        <taxon>Fungi</taxon>
        <taxon>Dikarya</taxon>
        <taxon>Ascomycota</taxon>
        <taxon>Pezizomycotina</taxon>
        <taxon>Leotiomycetes</taxon>
        <taxon>Thelebolales</taxon>
        <taxon>Thelebolaceae</taxon>
        <taxon>Pseudogymnoascus</taxon>
    </lineage>
</organism>
<keyword evidence="3" id="KW-1133">Transmembrane helix</keyword>
<keyword evidence="3" id="KW-0812">Transmembrane</keyword>
<feature type="region of interest" description="Disordered" evidence="2">
    <location>
        <begin position="110"/>
        <end position="149"/>
    </location>
</feature>
<keyword evidence="3" id="KW-0472">Membrane</keyword>
<gene>
    <name evidence="5" type="ORF">VC83_06954</name>
</gene>
<dbReference type="OrthoDB" id="3440298at2759"/>
<dbReference type="PROSITE" id="PS50157">
    <property type="entry name" value="ZINC_FINGER_C2H2_2"/>
    <property type="match status" value="1"/>
</dbReference>